<dbReference type="SUPFAM" id="SSF53254">
    <property type="entry name" value="Phosphoglycerate mutase-like"/>
    <property type="match status" value="1"/>
</dbReference>
<accession>A0AAE3QXH7</accession>
<keyword evidence="3" id="KW-1185">Reference proteome</keyword>
<dbReference type="Gene3D" id="3.40.50.1240">
    <property type="entry name" value="Phosphoglycerate mutase-like"/>
    <property type="match status" value="1"/>
</dbReference>
<sequence>MEVILIRHTKVHNPRSVCYGQSDIGLASSFENEKDSILSKLTLTDQFTVYSSPAQRCTRLAETITSTYKVDTRLQEVNFGNWENTPWQDIPLLQLTPWMEDFVTIQPPNGESFQDLHTRVKEFITELQQNDFDKVILITHAGVIRSILCDSLGIPLVNAFRLTIDYGSLSKLIFSDYPPQLKSLNL</sequence>
<comment type="caution">
    <text evidence="2">The sequence shown here is derived from an EMBL/GenBank/DDBJ whole genome shotgun (WGS) entry which is preliminary data.</text>
</comment>
<dbReference type="EC" id="3.1.3.73" evidence="1"/>
<dbReference type="PANTHER" id="PTHR48100">
    <property type="entry name" value="BROAD-SPECIFICITY PHOSPHATASE YOR283W-RELATED"/>
    <property type="match status" value="1"/>
</dbReference>
<protein>
    <recommendedName>
        <fullName evidence="1">Alpha-ribazole phosphatase</fullName>
        <ecNumber evidence="1">3.1.3.73</ecNumber>
    </recommendedName>
</protein>
<organism evidence="2 3">
    <name type="scientific">Xanthocytophaga agilis</name>
    <dbReference type="NCBI Taxonomy" id="3048010"/>
    <lineage>
        <taxon>Bacteria</taxon>
        <taxon>Pseudomonadati</taxon>
        <taxon>Bacteroidota</taxon>
        <taxon>Cytophagia</taxon>
        <taxon>Cytophagales</taxon>
        <taxon>Rhodocytophagaceae</taxon>
        <taxon>Xanthocytophaga</taxon>
    </lineage>
</organism>
<dbReference type="GO" id="GO:0043755">
    <property type="term" value="F:alpha-ribazole phosphatase activity"/>
    <property type="evidence" value="ECO:0007669"/>
    <property type="project" value="UniProtKB-UniRule"/>
</dbReference>
<evidence type="ECO:0000313" key="2">
    <source>
        <dbReference type="EMBL" id="MDJ1499886.1"/>
    </source>
</evidence>
<dbReference type="InterPro" id="IPR013078">
    <property type="entry name" value="His_Pase_superF_clade-1"/>
</dbReference>
<dbReference type="InterPro" id="IPR050275">
    <property type="entry name" value="PGM_Phosphatase"/>
</dbReference>
<gene>
    <name evidence="2" type="primary">cobC</name>
    <name evidence="2" type="ORF">QNI22_04490</name>
</gene>
<dbReference type="InterPro" id="IPR029033">
    <property type="entry name" value="His_PPase_superfam"/>
</dbReference>
<dbReference type="Pfam" id="PF00300">
    <property type="entry name" value="His_Phos_1"/>
    <property type="match status" value="1"/>
</dbReference>
<name>A0AAE3QXH7_9BACT</name>
<proteinExistence type="predicted"/>
<dbReference type="AlphaFoldDB" id="A0AAE3QXH7"/>
<dbReference type="GO" id="GO:0009236">
    <property type="term" value="P:cobalamin biosynthetic process"/>
    <property type="evidence" value="ECO:0007669"/>
    <property type="project" value="UniProtKB-UniRule"/>
</dbReference>
<dbReference type="EMBL" id="JASJOU010000001">
    <property type="protein sequence ID" value="MDJ1499886.1"/>
    <property type="molecule type" value="Genomic_DNA"/>
</dbReference>
<dbReference type="InterPro" id="IPR017578">
    <property type="entry name" value="Ribazole_CobC"/>
</dbReference>
<reference evidence="2" key="1">
    <citation type="submission" date="2023-05" db="EMBL/GenBank/DDBJ databases">
        <authorList>
            <person name="Zhang X."/>
        </authorList>
    </citation>
    <scope>NUCLEOTIDE SEQUENCE</scope>
    <source>
        <strain evidence="2">BD1B2-1</strain>
    </source>
</reference>
<dbReference type="GO" id="GO:0005737">
    <property type="term" value="C:cytoplasm"/>
    <property type="evidence" value="ECO:0007669"/>
    <property type="project" value="TreeGrafter"/>
</dbReference>
<dbReference type="NCBIfam" id="TIGR03162">
    <property type="entry name" value="ribazole_cobC"/>
    <property type="match status" value="1"/>
</dbReference>
<dbReference type="RefSeq" id="WP_314509429.1">
    <property type="nucleotide sequence ID" value="NZ_JASJOU010000001.1"/>
</dbReference>
<evidence type="ECO:0000256" key="1">
    <source>
        <dbReference type="NCBIfam" id="TIGR03162"/>
    </source>
</evidence>
<dbReference type="CDD" id="cd07067">
    <property type="entry name" value="HP_PGM_like"/>
    <property type="match status" value="1"/>
</dbReference>
<dbReference type="PANTHER" id="PTHR48100:SF59">
    <property type="entry name" value="ADENOSYLCOBALAMIN_ALPHA-RIBAZOLE PHOSPHATASE"/>
    <property type="match status" value="1"/>
</dbReference>
<evidence type="ECO:0000313" key="3">
    <source>
        <dbReference type="Proteomes" id="UP001232063"/>
    </source>
</evidence>
<dbReference type="Proteomes" id="UP001232063">
    <property type="component" value="Unassembled WGS sequence"/>
</dbReference>
<dbReference type="SMART" id="SM00855">
    <property type="entry name" value="PGAM"/>
    <property type="match status" value="1"/>
</dbReference>